<dbReference type="Proteomes" id="UP001238163">
    <property type="component" value="Unassembled WGS sequence"/>
</dbReference>
<keyword evidence="2" id="KW-1185">Reference proteome</keyword>
<gene>
    <name evidence="1" type="ORF">J3R75_003525</name>
</gene>
<evidence type="ECO:0000313" key="1">
    <source>
        <dbReference type="EMBL" id="MDQ0291418.1"/>
    </source>
</evidence>
<sequence length="73" mass="8179">MSNNRLLYSDGVEIRSGDRVLVNGWRQGLIVKVFQPGEIEAAHYALSEGGFLVEFDTGELQAWPQADEDIEKL</sequence>
<comment type="caution">
    <text evidence="1">The sequence shown here is derived from an EMBL/GenBank/DDBJ whole genome shotgun (WGS) entry which is preliminary data.</text>
</comment>
<evidence type="ECO:0000313" key="2">
    <source>
        <dbReference type="Proteomes" id="UP001238163"/>
    </source>
</evidence>
<protein>
    <submittedName>
        <fullName evidence="1">Uncharacterized protein</fullName>
    </submittedName>
</protein>
<dbReference type="AlphaFoldDB" id="A0AAE4AQS1"/>
<name>A0AAE4AQS1_9BACT</name>
<proteinExistence type="predicted"/>
<dbReference type="RefSeq" id="WP_307264178.1">
    <property type="nucleotide sequence ID" value="NZ_JAUSVL010000001.1"/>
</dbReference>
<reference evidence="1" key="1">
    <citation type="submission" date="2023-07" db="EMBL/GenBank/DDBJ databases">
        <title>Genomic Encyclopedia of Type Strains, Phase IV (KMG-IV): sequencing the most valuable type-strain genomes for metagenomic binning, comparative biology and taxonomic classification.</title>
        <authorList>
            <person name="Goeker M."/>
        </authorList>
    </citation>
    <scope>NUCLEOTIDE SEQUENCE</scope>
    <source>
        <strain evidence="1">DSM 24202</strain>
    </source>
</reference>
<dbReference type="EMBL" id="JAUSVL010000001">
    <property type="protein sequence ID" value="MDQ0291418.1"/>
    <property type="molecule type" value="Genomic_DNA"/>
</dbReference>
<organism evidence="1 2">
    <name type="scientific">Oligosphaera ethanolica</name>
    <dbReference type="NCBI Taxonomy" id="760260"/>
    <lineage>
        <taxon>Bacteria</taxon>
        <taxon>Pseudomonadati</taxon>
        <taxon>Lentisphaerota</taxon>
        <taxon>Oligosphaeria</taxon>
        <taxon>Oligosphaerales</taxon>
        <taxon>Oligosphaeraceae</taxon>
        <taxon>Oligosphaera</taxon>
    </lineage>
</organism>
<accession>A0AAE4AQS1</accession>